<dbReference type="AlphaFoldDB" id="A0A7G9RA79"/>
<name>A0A7G9RA79_9ACTN</name>
<proteinExistence type="predicted"/>
<organism evidence="2 3">
    <name type="scientific">Nocardioides mesophilus</name>
    <dbReference type="NCBI Taxonomy" id="433659"/>
    <lineage>
        <taxon>Bacteria</taxon>
        <taxon>Bacillati</taxon>
        <taxon>Actinomycetota</taxon>
        <taxon>Actinomycetes</taxon>
        <taxon>Propionibacteriales</taxon>
        <taxon>Nocardioidaceae</taxon>
        <taxon>Nocardioides</taxon>
    </lineage>
</organism>
<feature type="signal peptide" evidence="1">
    <location>
        <begin position="1"/>
        <end position="20"/>
    </location>
</feature>
<evidence type="ECO:0008006" key="4">
    <source>
        <dbReference type="Google" id="ProtNLM"/>
    </source>
</evidence>
<feature type="chain" id="PRO_5038474211" description="PLAT domain-containing protein" evidence="1">
    <location>
        <begin position="21"/>
        <end position="167"/>
    </location>
</feature>
<dbReference type="RefSeq" id="WP_187578346.1">
    <property type="nucleotide sequence ID" value="NZ_CP060713.1"/>
</dbReference>
<dbReference type="EMBL" id="CP060713">
    <property type="protein sequence ID" value="QNN52504.1"/>
    <property type="molecule type" value="Genomic_DNA"/>
</dbReference>
<protein>
    <recommendedName>
        <fullName evidence="4">PLAT domain-containing protein</fullName>
    </recommendedName>
</protein>
<evidence type="ECO:0000256" key="1">
    <source>
        <dbReference type="SAM" id="SignalP"/>
    </source>
</evidence>
<keyword evidence="1" id="KW-0732">Signal</keyword>
<accession>A0A7G9RA79</accession>
<sequence length="167" mass="17540">MFKKGLASTSAVFLAAVAMAAPASAMTATHGAYSQATGPLSCEGQVQGDGDGGTLYVEVSGSETRPADKHFRTYMVKTKLVAQEKNYAGEWVDVAATGNFAGKLGRAVSVGGVNVSPFRWGGDASPELSVKVTGFDDLFRAKVITKVYDDEGVRLTKLTTYEGSCRV</sequence>
<gene>
    <name evidence="2" type="ORF">H9L09_18870</name>
</gene>
<dbReference type="Proteomes" id="UP000515947">
    <property type="component" value="Chromosome"/>
</dbReference>
<keyword evidence="3" id="KW-1185">Reference proteome</keyword>
<evidence type="ECO:0000313" key="3">
    <source>
        <dbReference type="Proteomes" id="UP000515947"/>
    </source>
</evidence>
<reference evidence="2 3" key="1">
    <citation type="submission" date="2020-08" db="EMBL/GenBank/DDBJ databases">
        <title>Genome sequence of Nocardioides mesophilus KACC 16243T.</title>
        <authorList>
            <person name="Hyun D.-W."/>
            <person name="Bae J.-W."/>
        </authorList>
    </citation>
    <scope>NUCLEOTIDE SEQUENCE [LARGE SCALE GENOMIC DNA]</scope>
    <source>
        <strain evidence="2 3">KACC 16243</strain>
    </source>
</reference>
<evidence type="ECO:0000313" key="2">
    <source>
        <dbReference type="EMBL" id="QNN52504.1"/>
    </source>
</evidence>
<dbReference type="KEGG" id="nmes:H9L09_18870"/>